<keyword evidence="3" id="KW-1185">Reference proteome</keyword>
<reference evidence="2 3" key="1">
    <citation type="journal article" date="2022" name="Allergy">
        <title>Genome assembly and annotation of Periplaneta americana reveal a comprehensive cockroach allergen profile.</title>
        <authorList>
            <person name="Wang L."/>
            <person name="Xiong Q."/>
            <person name="Saelim N."/>
            <person name="Wang L."/>
            <person name="Nong W."/>
            <person name="Wan A.T."/>
            <person name="Shi M."/>
            <person name="Liu X."/>
            <person name="Cao Q."/>
            <person name="Hui J.H.L."/>
            <person name="Sookrung N."/>
            <person name="Leung T.F."/>
            <person name="Tungtrongchitr A."/>
            <person name="Tsui S.K.W."/>
        </authorList>
    </citation>
    <scope>NUCLEOTIDE SEQUENCE [LARGE SCALE GENOMIC DNA]</scope>
    <source>
        <strain evidence="2">PWHHKU_190912</strain>
    </source>
</reference>
<organism evidence="2 3">
    <name type="scientific">Periplaneta americana</name>
    <name type="common">American cockroach</name>
    <name type="synonym">Blatta americana</name>
    <dbReference type="NCBI Taxonomy" id="6978"/>
    <lineage>
        <taxon>Eukaryota</taxon>
        <taxon>Metazoa</taxon>
        <taxon>Ecdysozoa</taxon>
        <taxon>Arthropoda</taxon>
        <taxon>Hexapoda</taxon>
        <taxon>Insecta</taxon>
        <taxon>Pterygota</taxon>
        <taxon>Neoptera</taxon>
        <taxon>Polyneoptera</taxon>
        <taxon>Dictyoptera</taxon>
        <taxon>Blattodea</taxon>
        <taxon>Blattoidea</taxon>
        <taxon>Blattidae</taxon>
        <taxon>Blattinae</taxon>
        <taxon>Periplaneta</taxon>
    </lineage>
</organism>
<gene>
    <name evidence="2" type="ORF">ANN_17980</name>
</gene>
<evidence type="ECO:0008006" key="4">
    <source>
        <dbReference type="Google" id="ProtNLM"/>
    </source>
</evidence>
<proteinExistence type="predicted"/>
<name>A0ABQ8SNQ9_PERAM</name>
<dbReference type="Gene3D" id="3.30.420.10">
    <property type="entry name" value="Ribonuclease H-like superfamily/Ribonuclease H"/>
    <property type="match status" value="1"/>
</dbReference>
<feature type="region of interest" description="Disordered" evidence="1">
    <location>
        <begin position="51"/>
        <end position="102"/>
    </location>
</feature>
<evidence type="ECO:0000256" key="1">
    <source>
        <dbReference type="SAM" id="MobiDB-lite"/>
    </source>
</evidence>
<comment type="caution">
    <text evidence="2">The sequence shown here is derived from an EMBL/GenBank/DDBJ whole genome shotgun (WGS) entry which is preliminary data.</text>
</comment>
<sequence length="208" mass="24097">MHHEATVARDVQRGMTVHRENIIIIIGYEHRPESCTERNEVQQQQRNVKTIAVCHQNPIPNDDDKDDYDDYDDDNEDDEDDYDGKPGEYTDDDSVQYQSQSDYGLSQEYVKQASQGQRMKVVTENNAPSHKSLVAIAAISTEGFELLQHPPYSPHLTPRDFRLFSKLKEHLRGKKFSCNNEVMQSVNQWSAEGRQAFFQEAIEMFEHC</sequence>
<protein>
    <recommendedName>
        <fullName evidence="4">Histone-lysine N-methyltransferase SETMAR</fullName>
    </recommendedName>
</protein>
<dbReference type="InterPro" id="IPR052709">
    <property type="entry name" value="Transposase-MT_Hybrid"/>
</dbReference>
<dbReference type="InterPro" id="IPR036397">
    <property type="entry name" value="RNaseH_sf"/>
</dbReference>
<dbReference type="PANTHER" id="PTHR46060">
    <property type="entry name" value="MARINER MOS1 TRANSPOSASE-LIKE PROTEIN"/>
    <property type="match status" value="1"/>
</dbReference>
<accession>A0ABQ8SNQ9</accession>
<feature type="compositionally biased region" description="Acidic residues" evidence="1">
    <location>
        <begin position="61"/>
        <end position="82"/>
    </location>
</feature>
<dbReference type="PANTHER" id="PTHR46060:SF1">
    <property type="entry name" value="MARINER MOS1 TRANSPOSASE-LIKE PROTEIN"/>
    <property type="match status" value="1"/>
</dbReference>
<evidence type="ECO:0000313" key="2">
    <source>
        <dbReference type="EMBL" id="KAJ4435366.1"/>
    </source>
</evidence>
<dbReference type="Proteomes" id="UP001148838">
    <property type="component" value="Unassembled WGS sequence"/>
</dbReference>
<dbReference type="EMBL" id="JAJSOF020000023">
    <property type="protein sequence ID" value="KAJ4435366.1"/>
    <property type="molecule type" value="Genomic_DNA"/>
</dbReference>
<evidence type="ECO:0000313" key="3">
    <source>
        <dbReference type="Proteomes" id="UP001148838"/>
    </source>
</evidence>